<dbReference type="RefSeq" id="WP_098492176.1">
    <property type="nucleotide sequence ID" value="NZ_NUWN01000088.1"/>
</dbReference>
<comment type="caution">
    <text evidence="5">The sequence shown here is derived from an EMBL/GenBank/DDBJ whole genome shotgun (WGS) entry which is preliminary data.</text>
</comment>
<dbReference type="Pfam" id="PF00440">
    <property type="entry name" value="TetR_N"/>
    <property type="match status" value="1"/>
</dbReference>
<evidence type="ECO:0000313" key="5">
    <source>
        <dbReference type="EMBL" id="PFK32154.1"/>
    </source>
</evidence>
<dbReference type="SUPFAM" id="SSF46689">
    <property type="entry name" value="Homeodomain-like"/>
    <property type="match status" value="1"/>
</dbReference>
<feature type="domain" description="HTH tetR-type" evidence="4">
    <location>
        <begin position="6"/>
        <end position="66"/>
    </location>
</feature>
<dbReference type="PRINTS" id="PR00455">
    <property type="entry name" value="HTHTETR"/>
</dbReference>
<dbReference type="PANTHER" id="PTHR43479:SF11">
    <property type="entry name" value="ACREF_ENVCD OPERON REPRESSOR-RELATED"/>
    <property type="match status" value="1"/>
</dbReference>
<dbReference type="Proteomes" id="UP000242656">
    <property type="component" value="Unassembled WGS sequence"/>
</dbReference>
<gene>
    <name evidence="5" type="ORF">COI93_19595</name>
</gene>
<dbReference type="EMBL" id="NUWN01000088">
    <property type="protein sequence ID" value="PFK32154.1"/>
    <property type="molecule type" value="Genomic_DNA"/>
</dbReference>
<sequence length="191" mass="22811">MARERKFSTEDLYKETKQILLQYGYEGFTFGILASKLNVSRGALYKYFDNKDILITDYMVYETEQFVERLKQINSFKDFEDQFDYLLHTILKDTEIHRIREIAIKLPKMNDKKTEANKKKINDLHQDMYYSLQSFVEKGKSESKLKQELPNDLILGFLFGIIDIPNLRNIPYSEWTKYIKEVVRHGIIKEN</sequence>
<name>A0A2B0LN49_BACCE</name>
<dbReference type="InterPro" id="IPR009057">
    <property type="entry name" value="Homeodomain-like_sf"/>
</dbReference>
<dbReference type="AlphaFoldDB" id="A0A2B0LN49"/>
<dbReference type="InterPro" id="IPR001647">
    <property type="entry name" value="HTH_TetR"/>
</dbReference>
<evidence type="ECO:0000256" key="2">
    <source>
        <dbReference type="ARBA" id="ARBA00023125"/>
    </source>
</evidence>
<evidence type="ECO:0000313" key="6">
    <source>
        <dbReference type="Proteomes" id="UP000242656"/>
    </source>
</evidence>
<evidence type="ECO:0000259" key="4">
    <source>
        <dbReference type="PROSITE" id="PS50977"/>
    </source>
</evidence>
<reference evidence="5 6" key="1">
    <citation type="submission" date="2017-09" db="EMBL/GenBank/DDBJ databases">
        <title>Large-scale bioinformatics analysis of Bacillus genomes uncovers conserved roles of natural products in bacterial physiology.</title>
        <authorList>
            <consortium name="Agbiome Team Llc"/>
            <person name="Bleich R.M."/>
            <person name="Grubbs K.J."/>
            <person name="Santa Maria K.C."/>
            <person name="Allen S.E."/>
            <person name="Farag S."/>
            <person name="Shank E.A."/>
            <person name="Bowers A."/>
        </authorList>
    </citation>
    <scope>NUCLEOTIDE SEQUENCE [LARGE SCALE GENOMIC DNA]</scope>
    <source>
        <strain evidence="5 6">AFS083043</strain>
    </source>
</reference>
<proteinExistence type="predicted"/>
<accession>A0A2B0LN49</accession>
<keyword evidence="2 3" id="KW-0238">DNA-binding</keyword>
<keyword evidence="1" id="KW-0678">Repressor</keyword>
<dbReference type="PROSITE" id="PS50977">
    <property type="entry name" value="HTH_TETR_2"/>
    <property type="match status" value="1"/>
</dbReference>
<dbReference type="Gene3D" id="1.10.357.10">
    <property type="entry name" value="Tetracycline Repressor, domain 2"/>
    <property type="match status" value="1"/>
</dbReference>
<dbReference type="GO" id="GO:0003677">
    <property type="term" value="F:DNA binding"/>
    <property type="evidence" value="ECO:0007669"/>
    <property type="project" value="UniProtKB-UniRule"/>
</dbReference>
<feature type="DNA-binding region" description="H-T-H motif" evidence="3">
    <location>
        <begin position="29"/>
        <end position="48"/>
    </location>
</feature>
<dbReference type="InterPro" id="IPR050624">
    <property type="entry name" value="HTH-type_Tx_Regulator"/>
</dbReference>
<evidence type="ECO:0000256" key="1">
    <source>
        <dbReference type="ARBA" id="ARBA00022491"/>
    </source>
</evidence>
<dbReference type="PANTHER" id="PTHR43479">
    <property type="entry name" value="ACREF/ENVCD OPERON REPRESSOR-RELATED"/>
    <property type="match status" value="1"/>
</dbReference>
<organism evidence="5 6">
    <name type="scientific">Bacillus cereus</name>
    <dbReference type="NCBI Taxonomy" id="1396"/>
    <lineage>
        <taxon>Bacteria</taxon>
        <taxon>Bacillati</taxon>
        <taxon>Bacillota</taxon>
        <taxon>Bacilli</taxon>
        <taxon>Bacillales</taxon>
        <taxon>Bacillaceae</taxon>
        <taxon>Bacillus</taxon>
        <taxon>Bacillus cereus group</taxon>
    </lineage>
</organism>
<protein>
    <submittedName>
        <fullName evidence="5">TetR family transcriptional regulator</fullName>
    </submittedName>
</protein>
<evidence type="ECO:0000256" key="3">
    <source>
        <dbReference type="PROSITE-ProRule" id="PRU00335"/>
    </source>
</evidence>